<evidence type="ECO:0000313" key="1">
    <source>
        <dbReference type="EMBL" id="KAJ8381419.1"/>
    </source>
</evidence>
<name>A0A9Q1JEP7_SYNKA</name>
<protein>
    <submittedName>
        <fullName evidence="1">Uncharacterized protein</fullName>
    </submittedName>
</protein>
<proteinExistence type="predicted"/>
<sequence length="193" mass="21927">MSFCRGHFCHGFAVGDEKLTVSLSVFSEGSWERCWLFAMGLWCTSQNWTQKQKYSCYSEETFLGPHNASFAQRLDLGWVVIGEVCLGNVHKPTVNTFKTNVLDSGCHVKETQQSFNRPGKATERMLGQTVFNQTEHDNKPAPSLEETIFLKIMMTNVYRDDANSCVAPVPFIESCQWLVARPILPDIEYLKNC</sequence>
<dbReference type="PANTHER" id="PTHR47331">
    <property type="entry name" value="PHD-TYPE DOMAIN-CONTAINING PROTEIN"/>
    <property type="match status" value="1"/>
</dbReference>
<dbReference type="PANTHER" id="PTHR47331:SF7">
    <property type="match status" value="1"/>
</dbReference>
<evidence type="ECO:0000313" key="2">
    <source>
        <dbReference type="Proteomes" id="UP001152622"/>
    </source>
</evidence>
<dbReference type="AlphaFoldDB" id="A0A9Q1JEP7"/>
<dbReference type="Proteomes" id="UP001152622">
    <property type="component" value="Chromosome 1"/>
</dbReference>
<organism evidence="1 2">
    <name type="scientific">Synaphobranchus kaupii</name>
    <name type="common">Kaup's arrowtooth eel</name>
    <dbReference type="NCBI Taxonomy" id="118154"/>
    <lineage>
        <taxon>Eukaryota</taxon>
        <taxon>Metazoa</taxon>
        <taxon>Chordata</taxon>
        <taxon>Craniata</taxon>
        <taxon>Vertebrata</taxon>
        <taxon>Euteleostomi</taxon>
        <taxon>Actinopterygii</taxon>
        <taxon>Neopterygii</taxon>
        <taxon>Teleostei</taxon>
        <taxon>Anguilliformes</taxon>
        <taxon>Synaphobranchidae</taxon>
        <taxon>Synaphobranchus</taxon>
    </lineage>
</organism>
<comment type="caution">
    <text evidence="1">The sequence shown here is derived from an EMBL/GenBank/DDBJ whole genome shotgun (WGS) entry which is preliminary data.</text>
</comment>
<gene>
    <name evidence="1" type="ORF">SKAU_G00021970</name>
</gene>
<reference evidence="1" key="1">
    <citation type="journal article" date="2023" name="Science">
        <title>Genome structures resolve the early diversification of teleost fishes.</title>
        <authorList>
            <person name="Parey E."/>
            <person name="Louis A."/>
            <person name="Montfort J."/>
            <person name="Bouchez O."/>
            <person name="Roques C."/>
            <person name="Iampietro C."/>
            <person name="Lluch J."/>
            <person name="Castinel A."/>
            <person name="Donnadieu C."/>
            <person name="Desvignes T."/>
            <person name="Floi Bucao C."/>
            <person name="Jouanno E."/>
            <person name="Wen M."/>
            <person name="Mejri S."/>
            <person name="Dirks R."/>
            <person name="Jansen H."/>
            <person name="Henkel C."/>
            <person name="Chen W.J."/>
            <person name="Zahm M."/>
            <person name="Cabau C."/>
            <person name="Klopp C."/>
            <person name="Thompson A.W."/>
            <person name="Robinson-Rechavi M."/>
            <person name="Braasch I."/>
            <person name="Lecointre G."/>
            <person name="Bobe J."/>
            <person name="Postlethwait J.H."/>
            <person name="Berthelot C."/>
            <person name="Roest Crollius H."/>
            <person name="Guiguen Y."/>
        </authorList>
    </citation>
    <scope>NUCLEOTIDE SEQUENCE</scope>
    <source>
        <strain evidence="1">WJC10195</strain>
    </source>
</reference>
<accession>A0A9Q1JEP7</accession>
<dbReference type="EMBL" id="JAINUF010000001">
    <property type="protein sequence ID" value="KAJ8381419.1"/>
    <property type="molecule type" value="Genomic_DNA"/>
</dbReference>
<keyword evidence="2" id="KW-1185">Reference proteome</keyword>